<dbReference type="STRING" id="1236971.JCM9152_2008"/>
<dbReference type="RefSeq" id="WP_235715672.1">
    <property type="nucleotide sequence ID" value="NZ_BAUU01000012.1"/>
</dbReference>
<proteinExistence type="predicted"/>
<dbReference type="AlphaFoldDB" id="W4QEV2"/>
<name>W4QEV2_9BACI</name>
<reference evidence="1" key="1">
    <citation type="journal article" date="2014" name="Genome Announc.">
        <title>Draft Genome Sequences of Three Alkaliphilic Bacillus Strains, Bacillus wakoensis JCM 9140T, Bacillus akibai JCM 9157T, and Bacillus hemicellulosilyticus JCM 9152T.</title>
        <authorList>
            <person name="Yuki M."/>
            <person name="Oshima K."/>
            <person name="Suda W."/>
            <person name="Oshida Y."/>
            <person name="Kitamura K."/>
            <person name="Iida T."/>
            <person name="Hattori M."/>
            <person name="Ohkuma M."/>
        </authorList>
    </citation>
    <scope>NUCLEOTIDE SEQUENCE [LARGE SCALE GENOMIC DNA]</scope>
    <source>
        <strain evidence="1">JCM 9152</strain>
    </source>
</reference>
<sequence length="87" mass="10085">MHPANGHSHLLAMLDHMAKARMDISLAFYEFLEEDINRQLERTDILIITNVITEKVQLHIDVLEQNGNRVETLLLQNEEELGDRYAS</sequence>
<protein>
    <submittedName>
        <fullName evidence="1">Uncharacterized protein</fullName>
    </submittedName>
</protein>
<evidence type="ECO:0000313" key="1">
    <source>
        <dbReference type="EMBL" id="GAE30596.1"/>
    </source>
</evidence>
<gene>
    <name evidence="1" type="ORF">JCM9152_2008</name>
</gene>
<dbReference type="Proteomes" id="UP000018895">
    <property type="component" value="Unassembled WGS sequence"/>
</dbReference>
<evidence type="ECO:0000313" key="2">
    <source>
        <dbReference type="Proteomes" id="UP000018895"/>
    </source>
</evidence>
<organism evidence="1 2">
    <name type="scientific">Halalkalibacter hemicellulosilyticusJCM 9152</name>
    <dbReference type="NCBI Taxonomy" id="1236971"/>
    <lineage>
        <taxon>Bacteria</taxon>
        <taxon>Bacillati</taxon>
        <taxon>Bacillota</taxon>
        <taxon>Bacilli</taxon>
        <taxon>Bacillales</taxon>
        <taxon>Bacillaceae</taxon>
        <taxon>Halalkalibacter</taxon>
    </lineage>
</organism>
<accession>W4QEV2</accession>
<dbReference type="EMBL" id="BAUU01000012">
    <property type="protein sequence ID" value="GAE30596.1"/>
    <property type="molecule type" value="Genomic_DNA"/>
</dbReference>
<comment type="caution">
    <text evidence="1">The sequence shown here is derived from an EMBL/GenBank/DDBJ whole genome shotgun (WGS) entry which is preliminary data.</text>
</comment>
<keyword evidence="2" id="KW-1185">Reference proteome</keyword>